<dbReference type="AlphaFoldDB" id="B8ARR1"/>
<dbReference type="Gramene" id="BGIOSGA014756-TA">
    <property type="protein sequence ID" value="BGIOSGA014756-PA"/>
    <property type="gene ID" value="BGIOSGA014756"/>
</dbReference>
<feature type="compositionally biased region" description="Basic residues" evidence="1">
    <location>
        <begin position="181"/>
        <end position="192"/>
    </location>
</feature>
<feature type="compositionally biased region" description="Low complexity" evidence="1">
    <location>
        <begin position="571"/>
        <end position="582"/>
    </location>
</feature>
<evidence type="ECO:0000256" key="2">
    <source>
        <dbReference type="SAM" id="SignalP"/>
    </source>
</evidence>
<feature type="compositionally biased region" description="Low complexity" evidence="1">
    <location>
        <begin position="144"/>
        <end position="160"/>
    </location>
</feature>
<dbReference type="EMBL" id="CM000129">
    <property type="protein sequence ID" value="EEC77600.1"/>
    <property type="molecule type" value="Genomic_DNA"/>
</dbReference>
<reference evidence="3 4" key="1">
    <citation type="journal article" date="2005" name="PLoS Biol.">
        <title>The genomes of Oryza sativa: a history of duplications.</title>
        <authorList>
            <person name="Yu J."/>
            <person name="Wang J."/>
            <person name="Lin W."/>
            <person name="Li S."/>
            <person name="Li H."/>
            <person name="Zhou J."/>
            <person name="Ni P."/>
            <person name="Dong W."/>
            <person name="Hu S."/>
            <person name="Zeng C."/>
            <person name="Zhang J."/>
            <person name="Zhang Y."/>
            <person name="Li R."/>
            <person name="Xu Z."/>
            <person name="Li S."/>
            <person name="Li X."/>
            <person name="Zheng H."/>
            <person name="Cong L."/>
            <person name="Lin L."/>
            <person name="Yin J."/>
            <person name="Geng J."/>
            <person name="Li G."/>
            <person name="Shi J."/>
            <person name="Liu J."/>
            <person name="Lv H."/>
            <person name="Li J."/>
            <person name="Wang J."/>
            <person name="Deng Y."/>
            <person name="Ran L."/>
            <person name="Shi X."/>
            <person name="Wang X."/>
            <person name="Wu Q."/>
            <person name="Li C."/>
            <person name="Ren X."/>
            <person name="Wang J."/>
            <person name="Wang X."/>
            <person name="Li D."/>
            <person name="Liu D."/>
            <person name="Zhang X."/>
            <person name="Ji Z."/>
            <person name="Zhao W."/>
            <person name="Sun Y."/>
            <person name="Zhang Z."/>
            <person name="Bao J."/>
            <person name="Han Y."/>
            <person name="Dong L."/>
            <person name="Ji J."/>
            <person name="Chen P."/>
            <person name="Wu S."/>
            <person name="Liu J."/>
            <person name="Xiao Y."/>
            <person name="Bu D."/>
            <person name="Tan J."/>
            <person name="Yang L."/>
            <person name="Ye C."/>
            <person name="Zhang J."/>
            <person name="Xu J."/>
            <person name="Zhou Y."/>
            <person name="Yu Y."/>
            <person name="Zhang B."/>
            <person name="Zhuang S."/>
            <person name="Wei H."/>
            <person name="Liu B."/>
            <person name="Lei M."/>
            <person name="Yu H."/>
            <person name="Li Y."/>
            <person name="Xu H."/>
            <person name="Wei S."/>
            <person name="He X."/>
            <person name="Fang L."/>
            <person name="Zhang Z."/>
            <person name="Zhang Y."/>
            <person name="Huang X."/>
            <person name="Su Z."/>
            <person name="Tong W."/>
            <person name="Li J."/>
            <person name="Tong Z."/>
            <person name="Li S."/>
            <person name="Ye J."/>
            <person name="Wang L."/>
            <person name="Fang L."/>
            <person name="Lei T."/>
            <person name="Chen C."/>
            <person name="Chen H."/>
            <person name="Xu Z."/>
            <person name="Li H."/>
            <person name="Huang H."/>
            <person name="Zhang F."/>
            <person name="Xu H."/>
            <person name="Li N."/>
            <person name="Zhao C."/>
            <person name="Li S."/>
            <person name="Dong L."/>
            <person name="Huang Y."/>
            <person name="Li L."/>
            <person name="Xi Y."/>
            <person name="Qi Q."/>
            <person name="Li W."/>
            <person name="Zhang B."/>
            <person name="Hu W."/>
            <person name="Zhang Y."/>
            <person name="Tian X."/>
            <person name="Jiao Y."/>
            <person name="Liang X."/>
            <person name="Jin J."/>
            <person name="Gao L."/>
            <person name="Zheng W."/>
            <person name="Hao B."/>
            <person name="Liu S."/>
            <person name="Wang W."/>
            <person name="Yuan L."/>
            <person name="Cao M."/>
            <person name="McDermott J."/>
            <person name="Samudrala R."/>
            <person name="Wang J."/>
            <person name="Wong G.K."/>
            <person name="Yang H."/>
        </authorList>
    </citation>
    <scope>NUCLEOTIDE SEQUENCE [LARGE SCALE GENOMIC DNA]</scope>
    <source>
        <strain evidence="4">cv. 93-11</strain>
    </source>
</reference>
<gene>
    <name evidence="3" type="ORF">OsI_16566</name>
</gene>
<dbReference type="Proteomes" id="UP000007015">
    <property type="component" value="Chromosome 4"/>
</dbReference>
<dbReference type="PANTHER" id="PTHR35498:SF1">
    <property type="entry name" value="LOW PSII ACCUMULATION-LIKE PROTEIN"/>
    <property type="match status" value="1"/>
</dbReference>
<protein>
    <submittedName>
        <fullName evidence="3">Uncharacterized protein</fullName>
    </submittedName>
</protein>
<keyword evidence="4" id="KW-1185">Reference proteome</keyword>
<sequence length="805" mass="87419">MLSQAAAVAFSCAAAALPRALALLLAPPARHRPQRCRCPAHRLLFPQPQRHADDADDAAPPTAAARPRRPRPFSRSRRRAFMDRERRLASMESKNHSKGKKSSEACPGGSHLASVQKPPRQRPKSNPPTSHQGSDSKNEEFFMPSVSSDSTPSHLSVHSSSQDKEVDGESTDEGNSGSQGLKRKGKRKKAGRHPGLQLDGAAAAVAAAISHLRLPPDSSEPSPLPTASFLQSIGGLRLLQQRSMPRRALLGGEQAFSFHRSGHRAPGSGPSSRSRSSSRRCPARRRLCAAGETLKGLGIDVAAVSVFAFLYWRESKAKDAQVAKLTREENLSRLRIRAGEGRPPVPLGELRGTARLVIVAGPAAFVTESFRRSKPFLKDLMERGVLVVPFSTDGNAPDLQFDEADEEEEEAAAAAGKMKRRLWQLTPVYTSEWAKWLDEQKKLANVSPDSPVYLSLRLDARVRGSGVGYPPWQAFVAQLPPVKGMWSGLLDGMDGRAGRHPGLQLDGAAAAVAAAISHLRLPPDSSEPSPLPTASFLQSIGGLRLLQQRSMPRRALLGGEQAFSFHRSGHRAPGSGPSSRSRSSSRRCPARRRLCAAGETLKGLGIDVAAVSVFAFLYWRESKAKDAQVAKLTREENLSRLRIRAGEGRPPVPLGELRGTARLVIVAGPAAFVTESFRRSKPFLKDLMERGVLVVPFSTDGNAPDLQFDEADEEEEEAAAAAGKMKRRLWQLTPVYTSEWAKWLDEQKKLANVSPDSPVYLSLRLDGRVRGSGVGYPPWQAFVAQLPPVKGMWSGLLDGMDGRVL</sequence>
<evidence type="ECO:0000313" key="4">
    <source>
        <dbReference type="Proteomes" id="UP000007015"/>
    </source>
</evidence>
<evidence type="ECO:0000313" key="3">
    <source>
        <dbReference type="EMBL" id="EEC77600.1"/>
    </source>
</evidence>
<dbReference type="PANTHER" id="PTHR35498">
    <property type="entry name" value="PROTEIN LOW PSII ACCUMULATION 1, CHLOROPLASTIC"/>
    <property type="match status" value="1"/>
</dbReference>
<feature type="region of interest" description="Disordered" evidence="1">
    <location>
        <begin position="566"/>
        <end position="589"/>
    </location>
</feature>
<keyword evidence="2" id="KW-0732">Signal</keyword>
<accession>B8ARR1</accession>
<feature type="compositionally biased region" description="Low complexity" evidence="1">
    <location>
        <begin position="264"/>
        <end position="275"/>
    </location>
</feature>
<feature type="chain" id="PRO_5002867794" evidence="2">
    <location>
        <begin position="23"/>
        <end position="805"/>
    </location>
</feature>
<proteinExistence type="predicted"/>
<dbReference type="HOGENOM" id="CLU_350004_0_0_1"/>
<dbReference type="STRING" id="39946.B8ARR1"/>
<feature type="compositionally biased region" description="Basic residues" evidence="1">
    <location>
        <begin position="66"/>
        <end position="79"/>
    </location>
</feature>
<feature type="signal peptide" evidence="2">
    <location>
        <begin position="1"/>
        <end position="22"/>
    </location>
</feature>
<feature type="region of interest" description="Disordered" evidence="1">
    <location>
        <begin position="47"/>
        <end position="194"/>
    </location>
</feature>
<feature type="compositionally biased region" description="Basic and acidic residues" evidence="1">
    <location>
        <begin position="80"/>
        <end position="95"/>
    </location>
</feature>
<feature type="region of interest" description="Disordered" evidence="1">
    <location>
        <begin position="257"/>
        <end position="282"/>
    </location>
</feature>
<organism evidence="3 4">
    <name type="scientific">Oryza sativa subsp. indica</name>
    <name type="common">Rice</name>
    <dbReference type="NCBI Taxonomy" id="39946"/>
    <lineage>
        <taxon>Eukaryota</taxon>
        <taxon>Viridiplantae</taxon>
        <taxon>Streptophyta</taxon>
        <taxon>Embryophyta</taxon>
        <taxon>Tracheophyta</taxon>
        <taxon>Spermatophyta</taxon>
        <taxon>Magnoliopsida</taxon>
        <taxon>Liliopsida</taxon>
        <taxon>Poales</taxon>
        <taxon>Poaceae</taxon>
        <taxon>BOP clade</taxon>
        <taxon>Oryzoideae</taxon>
        <taxon>Oryzeae</taxon>
        <taxon>Oryzinae</taxon>
        <taxon>Oryza</taxon>
        <taxon>Oryza sativa</taxon>
    </lineage>
</organism>
<name>B8ARR1_ORYSI</name>
<evidence type="ECO:0000256" key="1">
    <source>
        <dbReference type="SAM" id="MobiDB-lite"/>
    </source>
</evidence>